<accession>A0A9X1A715</accession>
<evidence type="ECO:0000313" key="1">
    <source>
        <dbReference type="EMBL" id="MBT1154449.1"/>
    </source>
</evidence>
<reference evidence="1" key="1">
    <citation type="journal article" date="2021" name="Microorganisms">
        <title>Phylogenomic Reconstruction and Metabolic Potential of the Genus Aminobacter.</title>
        <authorList>
            <person name="Artuso I."/>
            <person name="Turrini P."/>
            <person name="Pirolo M."/>
            <person name="Lugli G.A."/>
            <person name="Ventura M."/>
            <person name="Visca P."/>
        </authorList>
    </citation>
    <scope>NUCLEOTIDE SEQUENCE</scope>
    <source>
        <strain evidence="1">LMG 26462</strain>
    </source>
</reference>
<dbReference type="EMBL" id="JAFLWW010000001">
    <property type="protein sequence ID" value="MBT1154449.1"/>
    <property type="molecule type" value="Genomic_DNA"/>
</dbReference>
<evidence type="ECO:0000313" key="2">
    <source>
        <dbReference type="Proteomes" id="UP001138921"/>
    </source>
</evidence>
<proteinExistence type="predicted"/>
<sequence length="101" mass="10996">MLNASNFSRNFHVNAAKLSVLAPTQGNRKSRRYALAVARQAIHGGEVLDRFNDTQVDGSIHPTKGWRGVSPKRSIAATIANMMKLGFSSTNLESKEALQDA</sequence>
<reference evidence="1" key="2">
    <citation type="submission" date="2021-03" db="EMBL/GenBank/DDBJ databases">
        <authorList>
            <person name="Artuso I."/>
            <person name="Turrini P."/>
            <person name="Pirolo M."/>
            <person name="Lugli G.A."/>
            <person name="Ventura M."/>
            <person name="Visca P."/>
        </authorList>
    </citation>
    <scope>NUCLEOTIDE SEQUENCE</scope>
    <source>
        <strain evidence="1">LMG 26462</strain>
    </source>
</reference>
<comment type="caution">
    <text evidence="1">The sequence shown here is derived from an EMBL/GenBank/DDBJ whole genome shotgun (WGS) entry which is preliminary data.</text>
</comment>
<dbReference type="AlphaFoldDB" id="A0A9X1A715"/>
<dbReference type="RefSeq" id="WP_214385675.1">
    <property type="nucleotide sequence ID" value="NZ_JAFLWW010000001.1"/>
</dbReference>
<keyword evidence="2" id="KW-1185">Reference proteome</keyword>
<gene>
    <name evidence="1" type="ORF">J1C56_02470</name>
</gene>
<protein>
    <submittedName>
        <fullName evidence="1">Uncharacterized protein</fullName>
    </submittedName>
</protein>
<dbReference type="Proteomes" id="UP001138921">
    <property type="component" value="Unassembled WGS sequence"/>
</dbReference>
<name>A0A9X1A715_9HYPH</name>
<organism evidence="1 2">
    <name type="scientific">Aminobacter anthyllidis</name>
    <dbReference type="NCBI Taxonomy" id="1035067"/>
    <lineage>
        <taxon>Bacteria</taxon>
        <taxon>Pseudomonadati</taxon>
        <taxon>Pseudomonadota</taxon>
        <taxon>Alphaproteobacteria</taxon>
        <taxon>Hyphomicrobiales</taxon>
        <taxon>Phyllobacteriaceae</taxon>
        <taxon>Aminobacter</taxon>
    </lineage>
</organism>